<dbReference type="HOGENOM" id="CLU_519682_0_0_1"/>
<dbReference type="AlphaFoldDB" id="S8BSW0"/>
<feature type="compositionally biased region" description="Low complexity" evidence="1">
    <location>
        <begin position="27"/>
        <end position="53"/>
    </location>
</feature>
<evidence type="ECO:0000313" key="3">
    <source>
        <dbReference type="Proteomes" id="UP000015100"/>
    </source>
</evidence>
<accession>S8BSW0</accession>
<name>S8BSW0_DACHA</name>
<feature type="region of interest" description="Disordered" evidence="1">
    <location>
        <begin position="1"/>
        <end position="57"/>
    </location>
</feature>
<gene>
    <name evidence="2" type="ORF">H072_3457</name>
</gene>
<dbReference type="Proteomes" id="UP000015100">
    <property type="component" value="Unassembled WGS sequence"/>
</dbReference>
<protein>
    <submittedName>
        <fullName evidence="2">Uncharacterized protein</fullName>
    </submittedName>
</protein>
<feature type="region of interest" description="Disordered" evidence="1">
    <location>
        <begin position="430"/>
        <end position="454"/>
    </location>
</feature>
<organism evidence="2 3">
    <name type="scientific">Dactylellina haptotyla (strain CBS 200.50)</name>
    <name type="common">Nematode-trapping fungus</name>
    <name type="synonym">Monacrosporium haptotylum</name>
    <dbReference type="NCBI Taxonomy" id="1284197"/>
    <lineage>
        <taxon>Eukaryota</taxon>
        <taxon>Fungi</taxon>
        <taxon>Dikarya</taxon>
        <taxon>Ascomycota</taxon>
        <taxon>Pezizomycotina</taxon>
        <taxon>Orbiliomycetes</taxon>
        <taxon>Orbiliales</taxon>
        <taxon>Orbiliaceae</taxon>
        <taxon>Dactylellina</taxon>
    </lineage>
</organism>
<feature type="compositionally biased region" description="Low complexity" evidence="1">
    <location>
        <begin position="208"/>
        <end position="238"/>
    </location>
</feature>
<feature type="region of interest" description="Disordered" evidence="1">
    <location>
        <begin position="151"/>
        <end position="311"/>
    </location>
</feature>
<dbReference type="OrthoDB" id="5420836at2759"/>
<sequence length="485" mass="52705">MEVAAVMSSPLPPSRFTPISIAPRPPFSTSTPIPTTSHSPSTTTTNTTPPSRTFQSINKPSDLIATPTREYWSEASKYDLLWSIVVASGTTLTTIPWDKIHLPSGHTQQSAATVLQDIALGKHHITHPTFTPSNSSGSSVEKKFLAVSSGNSNHVYDHDDTSNKGSVTKKRKLDDRENDSKSTNSVPIFTTAPPPPLPAVRVPEREQSTGSSEHSSSAAAQEHTNSTSPLSAPSSPSDSHPEEISTAPPTNNKNQSTPRPRRRHRSDSPPLELDLTNPKITNFLKKEGYMNDDGTPAKRKRGRPTKDPFGLSVTLKKQLMRLDPNAPPMKKRGRPRKRFLDVDIDSADLESMGTSAATDRDSIRGDADKDIAVSYRTNPTGKGTSKEEIISPDLKLAIEKIGEEMDREVEGMLRGDDVSDGSEGYEGSVAEVWETGGESDEEERRKGDTDTDVRMADWEEAVSAGVPFKRSAAGQMAIDAVIMKT</sequence>
<dbReference type="EMBL" id="AQGS01000107">
    <property type="protein sequence ID" value="EPS42583.1"/>
    <property type="molecule type" value="Genomic_DNA"/>
</dbReference>
<reference evidence="2 3" key="1">
    <citation type="journal article" date="2013" name="PLoS Genet.">
        <title>Genomic mechanisms accounting for the adaptation to parasitism in nematode-trapping fungi.</title>
        <authorList>
            <person name="Meerupati T."/>
            <person name="Andersson K.M."/>
            <person name="Friman E."/>
            <person name="Kumar D."/>
            <person name="Tunlid A."/>
            <person name="Ahren D."/>
        </authorList>
    </citation>
    <scope>NUCLEOTIDE SEQUENCE [LARGE SCALE GENOMIC DNA]</scope>
    <source>
        <strain evidence="2 3">CBS 200.50</strain>
    </source>
</reference>
<comment type="caution">
    <text evidence="2">The sequence shown here is derived from an EMBL/GenBank/DDBJ whole genome shotgun (WGS) entry which is preliminary data.</text>
</comment>
<reference evidence="3" key="2">
    <citation type="submission" date="2013-04" db="EMBL/GenBank/DDBJ databases">
        <title>Genomic mechanisms accounting for the adaptation to parasitism in nematode-trapping fungi.</title>
        <authorList>
            <person name="Ahren D.G."/>
        </authorList>
    </citation>
    <scope>NUCLEOTIDE SEQUENCE [LARGE SCALE GENOMIC DNA]</scope>
    <source>
        <strain evidence="3">CBS 200.50</strain>
    </source>
</reference>
<keyword evidence="3" id="KW-1185">Reference proteome</keyword>
<evidence type="ECO:0000256" key="1">
    <source>
        <dbReference type="SAM" id="MobiDB-lite"/>
    </source>
</evidence>
<feature type="region of interest" description="Disordered" evidence="1">
    <location>
        <begin position="323"/>
        <end position="342"/>
    </location>
</feature>
<feature type="compositionally biased region" description="Basic and acidic residues" evidence="1">
    <location>
        <begin position="442"/>
        <end position="454"/>
    </location>
</feature>
<proteinExistence type="predicted"/>
<evidence type="ECO:0000313" key="2">
    <source>
        <dbReference type="EMBL" id="EPS42583.1"/>
    </source>
</evidence>
<dbReference type="OMA" id="GKHHITH"/>